<proteinExistence type="predicted"/>
<dbReference type="PANTHER" id="PTHR45749:SF37">
    <property type="entry name" value="OS05G0311600 PROTEIN"/>
    <property type="match status" value="1"/>
</dbReference>
<dbReference type="AlphaFoldDB" id="A0A6G0SWL9"/>
<dbReference type="PANTHER" id="PTHR45749">
    <property type="match status" value="1"/>
</dbReference>
<dbReference type="InterPro" id="IPR006580">
    <property type="entry name" value="Znf_TTF"/>
</dbReference>
<dbReference type="OrthoDB" id="6616281at2759"/>
<dbReference type="Proteomes" id="UP000475862">
    <property type="component" value="Unassembled WGS sequence"/>
</dbReference>
<keyword evidence="4" id="KW-1185">Reference proteome</keyword>
<feature type="domain" description="TTF-type" evidence="2">
    <location>
        <begin position="92"/>
        <end position="189"/>
    </location>
</feature>
<accession>A0A6G0SWL9</accession>
<evidence type="ECO:0000313" key="4">
    <source>
        <dbReference type="Proteomes" id="UP000475862"/>
    </source>
</evidence>
<name>A0A6G0SWL9_APHGL</name>
<gene>
    <name evidence="3" type="ORF">AGLY_016831</name>
</gene>
<organism evidence="3 4">
    <name type="scientific">Aphis glycines</name>
    <name type="common">Soybean aphid</name>
    <dbReference type="NCBI Taxonomy" id="307491"/>
    <lineage>
        <taxon>Eukaryota</taxon>
        <taxon>Metazoa</taxon>
        <taxon>Ecdysozoa</taxon>
        <taxon>Arthropoda</taxon>
        <taxon>Hexapoda</taxon>
        <taxon>Insecta</taxon>
        <taxon>Pterygota</taxon>
        <taxon>Neoptera</taxon>
        <taxon>Paraneoptera</taxon>
        <taxon>Hemiptera</taxon>
        <taxon>Sternorrhyncha</taxon>
        <taxon>Aphidomorpha</taxon>
        <taxon>Aphidoidea</taxon>
        <taxon>Aphididae</taxon>
        <taxon>Aphidini</taxon>
        <taxon>Aphis</taxon>
        <taxon>Aphis</taxon>
    </lineage>
</organism>
<sequence>MYPIFNINKQIKSSTQKHNSDETAETHSDEPKSKKICNHEQHDEHIENIQLKKHDLNLYMQSVVDLGDINSGPKQPILQIYLTFPLTKFETQNRSFNAKNYSEYEWLEYSVSSNAVFCFNCVHFAKNLKTENLITTGYNNWRKLNEKLLKHSKTVQHLTSNVQYNSYKSSKLTGTIITQLSAAKKMNQYMKVLIKVTLFCGKQGLALRGHDEKSSTISNTVSKIIKIGNFRELYTLFAKNDKEFSEFFNRKINYTSWIIQNKIIPLEGLIPANKDVYNIDNIIKASLFI</sequence>
<protein>
    <recommendedName>
        <fullName evidence="2">TTF-type domain-containing protein</fullName>
    </recommendedName>
</protein>
<comment type="caution">
    <text evidence="3">The sequence shown here is derived from an EMBL/GenBank/DDBJ whole genome shotgun (WGS) entry which is preliminary data.</text>
</comment>
<evidence type="ECO:0000259" key="2">
    <source>
        <dbReference type="SMART" id="SM00597"/>
    </source>
</evidence>
<dbReference type="EMBL" id="VYZN01000662">
    <property type="protein sequence ID" value="KAE9522790.1"/>
    <property type="molecule type" value="Genomic_DNA"/>
</dbReference>
<evidence type="ECO:0000313" key="3">
    <source>
        <dbReference type="EMBL" id="KAE9522790.1"/>
    </source>
</evidence>
<dbReference type="SMART" id="SM00597">
    <property type="entry name" value="ZnF_TTF"/>
    <property type="match status" value="1"/>
</dbReference>
<reference evidence="3 4" key="1">
    <citation type="submission" date="2019-08" db="EMBL/GenBank/DDBJ databases">
        <title>The genome of the soybean aphid Biotype 1, its phylome, world population structure and adaptation to the North American continent.</title>
        <authorList>
            <person name="Giordano R."/>
            <person name="Donthu R.K."/>
            <person name="Hernandez A.G."/>
            <person name="Wright C.L."/>
            <person name="Zimin A.V."/>
        </authorList>
    </citation>
    <scope>NUCLEOTIDE SEQUENCE [LARGE SCALE GENOMIC DNA]</scope>
    <source>
        <tissue evidence="3">Whole aphids</tissue>
    </source>
</reference>
<feature type="compositionally biased region" description="Basic and acidic residues" evidence="1">
    <location>
        <begin position="18"/>
        <end position="33"/>
    </location>
</feature>
<evidence type="ECO:0000256" key="1">
    <source>
        <dbReference type="SAM" id="MobiDB-lite"/>
    </source>
</evidence>
<feature type="region of interest" description="Disordered" evidence="1">
    <location>
        <begin position="12"/>
        <end position="33"/>
    </location>
</feature>